<dbReference type="Pfam" id="PF07714">
    <property type="entry name" value="PK_Tyr_Ser-Thr"/>
    <property type="match status" value="1"/>
</dbReference>
<evidence type="ECO:0000313" key="3">
    <source>
        <dbReference type="Proteomes" id="UP000266673"/>
    </source>
</evidence>
<proteinExistence type="predicted"/>
<name>A0A397VWE5_9GLOM</name>
<dbReference type="PROSITE" id="PS50011">
    <property type="entry name" value="PROTEIN_KINASE_DOM"/>
    <property type="match status" value="1"/>
</dbReference>
<protein>
    <submittedName>
        <fullName evidence="2">Kinase-like domain-containing protein</fullName>
    </submittedName>
</protein>
<dbReference type="PANTHER" id="PTHR44329">
    <property type="entry name" value="SERINE/THREONINE-PROTEIN KINASE TNNI3K-RELATED"/>
    <property type="match status" value="1"/>
</dbReference>
<dbReference type="OrthoDB" id="2410598at2759"/>
<comment type="caution">
    <text evidence="2">The sequence shown here is derived from an EMBL/GenBank/DDBJ whole genome shotgun (WGS) entry which is preliminary data.</text>
</comment>
<gene>
    <name evidence="2" type="ORF">C2G38_2240461</name>
</gene>
<reference evidence="2 3" key="1">
    <citation type="submission" date="2018-06" db="EMBL/GenBank/DDBJ databases">
        <title>Comparative genomics reveals the genomic features of Rhizophagus irregularis, R. cerebriforme, R. diaphanum and Gigaspora rosea, and their symbiotic lifestyle signature.</title>
        <authorList>
            <person name="Morin E."/>
            <person name="San Clemente H."/>
            <person name="Chen E.C.H."/>
            <person name="De La Providencia I."/>
            <person name="Hainaut M."/>
            <person name="Kuo A."/>
            <person name="Kohler A."/>
            <person name="Murat C."/>
            <person name="Tang N."/>
            <person name="Roy S."/>
            <person name="Loubradou J."/>
            <person name="Henrissat B."/>
            <person name="Grigoriev I.V."/>
            <person name="Corradi N."/>
            <person name="Roux C."/>
            <person name="Martin F.M."/>
        </authorList>
    </citation>
    <scope>NUCLEOTIDE SEQUENCE [LARGE SCALE GENOMIC DNA]</scope>
    <source>
        <strain evidence="2 3">DAOM 194757</strain>
    </source>
</reference>
<dbReference type="InterPro" id="IPR011009">
    <property type="entry name" value="Kinase-like_dom_sf"/>
</dbReference>
<dbReference type="InterPro" id="IPR000719">
    <property type="entry name" value="Prot_kinase_dom"/>
</dbReference>
<dbReference type="STRING" id="44941.A0A397VWE5"/>
<evidence type="ECO:0000259" key="1">
    <source>
        <dbReference type="PROSITE" id="PS50011"/>
    </source>
</evidence>
<dbReference type="GO" id="GO:0005524">
    <property type="term" value="F:ATP binding"/>
    <property type="evidence" value="ECO:0007669"/>
    <property type="project" value="InterPro"/>
</dbReference>
<dbReference type="EMBL" id="QKWP01000117">
    <property type="protein sequence ID" value="RIB26920.1"/>
    <property type="molecule type" value="Genomic_DNA"/>
</dbReference>
<keyword evidence="3" id="KW-1185">Reference proteome</keyword>
<keyword evidence="2" id="KW-0418">Kinase</keyword>
<dbReference type="SUPFAM" id="SSF56112">
    <property type="entry name" value="Protein kinase-like (PK-like)"/>
    <property type="match status" value="1"/>
</dbReference>
<evidence type="ECO:0000313" key="2">
    <source>
        <dbReference type="EMBL" id="RIB26920.1"/>
    </source>
</evidence>
<dbReference type="GO" id="GO:0004674">
    <property type="term" value="F:protein serine/threonine kinase activity"/>
    <property type="evidence" value="ECO:0007669"/>
    <property type="project" value="TreeGrafter"/>
</dbReference>
<dbReference type="AlphaFoldDB" id="A0A397VWE5"/>
<dbReference type="InterPro" id="IPR051681">
    <property type="entry name" value="Ser/Thr_Kinases-Pseudokinases"/>
</dbReference>
<feature type="domain" description="Protein kinase" evidence="1">
    <location>
        <begin position="50"/>
        <end position="301"/>
    </location>
</feature>
<keyword evidence="2" id="KW-0808">Transferase</keyword>
<organism evidence="2 3">
    <name type="scientific">Gigaspora rosea</name>
    <dbReference type="NCBI Taxonomy" id="44941"/>
    <lineage>
        <taxon>Eukaryota</taxon>
        <taxon>Fungi</taxon>
        <taxon>Fungi incertae sedis</taxon>
        <taxon>Mucoromycota</taxon>
        <taxon>Glomeromycotina</taxon>
        <taxon>Glomeromycetes</taxon>
        <taxon>Diversisporales</taxon>
        <taxon>Gigasporaceae</taxon>
        <taxon>Gigaspora</taxon>
    </lineage>
</organism>
<dbReference type="InterPro" id="IPR001245">
    <property type="entry name" value="Ser-Thr/Tyr_kinase_cat_dom"/>
</dbReference>
<sequence>MFLQLLFITEKETRATLLPTRALIFGFNMKNKSDNEYIKFDTYTIDYSDVKETKLIKISYYGITRKGYWREQLIIMKHISNDLKSQRNETPREFKLSKINHPNILKFLGDSIDSKTKSQFLVLEYAGKGNLHDYLSENKNLKWSQKIKISKDIACGLEYLHNIEMVHQNLNTKTIFINNEKVQILNPVFLELNTDVPLQEVILEFTDPDLVTDPNSRFKKSSDIYSLGMIMQSISCGNPPLENYTNQITLSLGLNDIHEKPINDTPQAYLDLSLKCRELNSKKRPSAQDVYTQLTQLETTLQNIDDPNSNVQLQNYSDYAKKISSKYLNEDSKDTLQKASLNRKSILKNIRCKFLSLLCCNSDNKATPS</sequence>
<accession>A0A397VWE5</accession>
<dbReference type="Gene3D" id="1.10.510.10">
    <property type="entry name" value="Transferase(Phosphotransferase) domain 1"/>
    <property type="match status" value="1"/>
</dbReference>
<dbReference type="Proteomes" id="UP000266673">
    <property type="component" value="Unassembled WGS sequence"/>
</dbReference>